<sequence>MRLQNLRCRAAARTDLHALYTHLAATGDAEPSAYIEALLLTLAQAPGGHGLKLFRPGATETSFDERWLLSLIAALRRGDDASASFLLQSRIGRQDRRPVAFLANRVARHLDIV</sequence>
<proteinExistence type="predicted"/>
<dbReference type="Proteomes" id="UP000268016">
    <property type="component" value="Unassembled WGS sequence"/>
</dbReference>
<keyword evidence="2" id="KW-1185">Reference proteome</keyword>
<protein>
    <submittedName>
        <fullName evidence="1">Uncharacterized protein</fullName>
    </submittedName>
</protein>
<evidence type="ECO:0000313" key="2">
    <source>
        <dbReference type="Proteomes" id="UP000268016"/>
    </source>
</evidence>
<evidence type="ECO:0000313" key="1">
    <source>
        <dbReference type="EMBL" id="ROU03714.1"/>
    </source>
</evidence>
<accession>A0A3N2R8D1</accession>
<comment type="caution">
    <text evidence="1">The sequence shown here is derived from an EMBL/GenBank/DDBJ whole genome shotgun (WGS) entry which is preliminary data.</text>
</comment>
<dbReference type="AlphaFoldDB" id="A0A3N2R8D1"/>
<organism evidence="1 2">
    <name type="scientific">Histidinibacterium lentulum</name>
    <dbReference type="NCBI Taxonomy" id="2480588"/>
    <lineage>
        <taxon>Bacteria</taxon>
        <taxon>Pseudomonadati</taxon>
        <taxon>Pseudomonadota</taxon>
        <taxon>Alphaproteobacteria</taxon>
        <taxon>Rhodobacterales</taxon>
        <taxon>Paracoccaceae</taxon>
        <taxon>Histidinibacterium</taxon>
    </lineage>
</organism>
<reference evidence="1 2" key="1">
    <citation type="submission" date="2018-10" db="EMBL/GenBank/DDBJ databases">
        <title>Histidinibacterium lentulum gen. nov., sp. nov., a marine bacterium from the culture broth of Picochlorum sp. 122.</title>
        <authorList>
            <person name="Wang G."/>
        </authorList>
    </citation>
    <scope>NUCLEOTIDE SEQUENCE [LARGE SCALE GENOMIC DNA]</scope>
    <source>
        <strain evidence="1 2">B17</strain>
    </source>
</reference>
<dbReference type="EMBL" id="RDRB01000002">
    <property type="protein sequence ID" value="ROU03714.1"/>
    <property type="molecule type" value="Genomic_DNA"/>
</dbReference>
<name>A0A3N2R8D1_9RHOB</name>
<gene>
    <name evidence="1" type="ORF">EAT49_05295</name>
</gene>